<gene>
    <name evidence="1" type="ORF">S01H4_23461</name>
</gene>
<evidence type="ECO:0000313" key="1">
    <source>
        <dbReference type="EMBL" id="GAG78147.1"/>
    </source>
</evidence>
<sequence length="76" mass="8363">MSSADKVKQQCYDLGKGMPNGVSHEDLMQLLVKIIVKEKIHDDDAFALASRAYAEGFNGLKLGSTDPGYDPTQIYK</sequence>
<dbReference type="AlphaFoldDB" id="X1BA41"/>
<organism evidence="1">
    <name type="scientific">marine sediment metagenome</name>
    <dbReference type="NCBI Taxonomy" id="412755"/>
    <lineage>
        <taxon>unclassified sequences</taxon>
        <taxon>metagenomes</taxon>
        <taxon>ecological metagenomes</taxon>
    </lineage>
</organism>
<reference evidence="1" key="1">
    <citation type="journal article" date="2014" name="Front. Microbiol.">
        <title>High frequency of phylogenetically diverse reductive dehalogenase-homologous genes in deep subseafloor sedimentary metagenomes.</title>
        <authorList>
            <person name="Kawai M."/>
            <person name="Futagami T."/>
            <person name="Toyoda A."/>
            <person name="Takaki Y."/>
            <person name="Nishi S."/>
            <person name="Hori S."/>
            <person name="Arai W."/>
            <person name="Tsubouchi T."/>
            <person name="Morono Y."/>
            <person name="Uchiyama I."/>
            <person name="Ito T."/>
            <person name="Fujiyama A."/>
            <person name="Inagaki F."/>
            <person name="Takami H."/>
        </authorList>
    </citation>
    <scope>NUCLEOTIDE SEQUENCE</scope>
    <source>
        <strain evidence="1">Expedition CK06-06</strain>
    </source>
</reference>
<comment type="caution">
    <text evidence="1">The sequence shown here is derived from an EMBL/GenBank/DDBJ whole genome shotgun (WGS) entry which is preliminary data.</text>
</comment>
<protein>
    <submittedName>
        <fullName evidence="1">Uncharacterized protein</fullName>
    </submittedName>
</protein>
<name>X1BA41_9ZZZZ</name>
<accession>X1BA41</accession>
<dbReference type="EMBL" id="BART01010888">
    <property type="protein sequence ID" value="GAG78147.1"/>
    <property type="molecule type" value="Genomic_DNA"/>
</dbReference>
<proteinExistence type="predicted"/>